<evidence type="ECO:0000313" key="1">
    <source>
        <dbReference type="EMBL" id="MBA2897728.1"/>
    </source>
</evidence>
<accession>A0A7W0HW01</accession>
<name>A0A7W0HW01_9ACTN</name>
<proteinExistence type="predicted"/>
<reference evidence="1 2" key="1">
    <citation type="submission" date="2020-07" db="EMBL/GenBank/DDBJ databases">
        <title>Genomic Encyclopedia of Type Strains, Phase IV (KMG-IV): sequencing the most valuable type-strain genomes for metagenomic binning, comparative biology and taxonomic classification.</title>
        <authorList>
            <person name="Goeker M."/>
        </authorList>
    </citation>
    <scope>NUCLEOTIDE SEQUENCE [LARGE SCALE GENOMIC DNA]</scope>
    <source>
        <strain evidence="1 2">DSM 45533</strain>
    </source>
</reference>
<gene>
    <name evidence="1" type="ORF">HNR30_009134</name>
</gene>
<dbReference type="Proteomes" id="UP000530928">
    <property type="component" value="Unassembled WGS sequence"/>
</dbReference>
<keyword evidence="2" id="KW-1185">Reference proteome</keyword>
<dbReference type="RefSeq" id="WP_181616416.1">
    <property type="nucleotide sequence ID" value="NZ_BAABAM010000015.1"/>
</dbReference>
<protein>
    <submittedName>
        <fullName evidence="1">Uncharacterized protein</fullName>
    </submittedName>
</protein>
<comment type="caution">
    <text evidence="1">The sequence shown here is derived from an EMBL/GenBank/DDBJ whole genome shotgun (WGS) entry which is preliminary data.</text>
</comment>
<sequence length="48" mass="5101">MLRLDSVQAELDVRQVPLDDRGQAALLGGELGQRRGVVVGPLVVFGEA</sequence>
<evidence type="ECO:0000313" key="2">
    <source>
        <dbReference type="Proteomes" id="UP000530928"/>
    </source>
</evidence>
<dbReference type="EMBL" id="JACDUR010000013">
    <property type="protein sequence ID" value="MBA2897728.1"/>
    <property type="molecule type" value="Genomic_DNA"/>
</dbReference>
<organism evidence="1 2">
    <name type="scientific">Nonomuraea soli</name>
    <dbReference type="NCBI Taxonomy" id="1032476"/>
    <lineage>
        <taxon>Bacteria</taxon>
        <taxon>Bacillati</taxon>
        <taxon>Actinomycetota</taxon>
        <taxon>Actinomycetes</taxon>
        <taxon>Streptosporangiales</taxon>
        <taxon>Streptosporangiaceae</taxon>
        <taxon>Nonomuraea</taxon>
    </lineage>
</organism>
<dbReference type="AlphaFoldDB" id="A0A7W0HW01"/>